<evidence type="ECO:0000256" key="1">
    <source>
        <dbReference type="SAM" id="Phobius"/>
    </source>
</evidence>
<dbReference type="PANTHER" id="PTHR30451">
    <property type="entry name" value="OUTER MEMBRANE USHER PROTEIN"/>
    <property type="match status" value="1"/>
</dbReference>
<keyword evidence="1" id="KW-0812">Transmembrane</keyword>
<evidence type="ECO:0000313" key="2">
    <source>
        <dbReference type="EMBL" id="KUG23481.1"/>
    </source>
</evidence>
<accession>A0A0W8FRU2</accession>
<sequence length="927" mass="101226">MQNSSVCHFKIENCYTKDKVSFRTYVRNLKILFCREIVTLILAVLVCSLFFTTPAFAAEVQNVKSTSVSAAPVIGETKPKSNANVAFTSRDTTQIVVNIIVNTESKGDFFVELDDEQNVFLRLEDVKTLKIQYPEDKIVILREDEQYVPLNAVRDISYTFDEKKLTIAIIGKTTETTKTAADLFSLKASTKNIYYPSEASAFLNYGLNYIYASNNGFQSFAVTNKLGLRARDVFFTSDSLYTKTETSDNFVRLQSSATYERRDDLQWLILGDQYANSGDLGSTVNIGGIGFSKVYKLDPYFITQPVMDLKGSVIFPTQAEIYLDGVLIGKQTIAPGSFDLKNIYSYTGSHNVEVLLKDPFGNVQKISYLAYFSTQMLRQGLHEYSYNVGLMRDNYGVESDNYGNPAFSAFHRYGVTNKLNIGARAEGSDGVYNGGFSTAFLVPRLGHFTLSFAGSSASGNNVGGAVSFQHSYQLGSFNSNMLLRGYTRDYATAASSILAADRNQFEMNLGMGLLVNPLGSFSVNYAETSTFKGVDTRVISANYSRPLYKTINLYTTGSVTHAADTTYSFFVGLNFDLGNSIRGSAQVSGGSNDVNAQTMQLQKDIPVGEGVGYRATFNRSETAASTTTAFNPYLQYNAKYGIYSVDATVQNTAGTTTELYNLSAAGSLVYAGGFFGLSRPVSDSFGIVVLNKEVPGAAVLNNGQEIGKTGSFGTMVVPTLTSYGQNKITLDTKDIPIDYSISDVNKTISPSLWSGSCVYFDARQERALTGTLVTQREGKKEPLEFIEIFIKVGEKNLSYPTGKGGEFYIENSLSTDSNAEDAANQDNQRCKAIAKLRKSGGNTILPGTYKATVDYEGGKCGFSVIFPETKEAITDLGEIQCVAFQAPVSGPSIQVPAEITDQSLKGKPVPATSQAMKKIMFAYPDAE</sequence>
<reference evidence="2" key="1">
    <citation type="journal article" date="2015" name="Proc. Natl. Acad. Sci. U.S.A.">
        <title>Networks of energetic and metabolic interactions define dynamics in microbial communities.</title>
        <authorList>
            <person name="Embree M."/>
            <person name="Liu J.K."/>
            <person name="Al-Bassam M.M."/>
            <person name="Zengler K."/>
        </authorList>
    </citation>
    <scope>NUCLEOTIDE SEQUENCE</scope>
</reference>
<proteinExistence type="predicted"/>
<dbReference type="InterPro" id="IPR042186">
    <property type="entry name" value="FimD_plug_dom"/>
</dbReference>
<dbReference type="Pfam" id="PF00577">
    <property type="entry name" value="Usher"/>
    <property type="match status" value="1"/>
</dbReference>
<dbReference type="Gene3D" id="2.60.40.2610">
    <property type="entry name" value="Outer membrane usher protein FimD, plug domain"/>
    <property type="match status" value="1"/>
</dbReference>
<feature type="transmembrane region" description="Helical" evidence="1">
    <location>
        <begin position="37"/>
        <end position="57"/>
    </location>
</feature>
<keyword evidence="1" id="KW-1133">Transmembrane helix</keyword>
<name>A0A0W8FRU2_9ZZZZ</name>
<dbReference type="EMBL" id="LNQE01000904">
    <property type="protein sequence ID" value="KUG23481.1"/>
    <property type="molecule type" value="Genomic_DNA"/>
</dbReference>
<keyword evidence="1" id="KW-0472">Membrane</keyword>
<comment type="caution">
    <text evidence="2">The sequence shown here is derived from an EMBL/GenBank/DDBJ whole genome shotgun (WGS) entry which is preliminary data.</text>
</comment>
<dbReference type="GO" id="GO:0015473">
    <property type="term" value="F:fimbrial usher porin activity"/>
    <property type="evidence" value="ECO:0007669"/>
    <property type="project" value="InterPro"/>
</dbReference>
<dbReference type="PANTHER" id="PTHR30451:SF5">
    <property type="entry name" value="SLR0019 PROTEIN"/>
    <property type="match status" value="1"/>
</dbReference>
<dbReference type="GO" id="GO:0009297">
    <property type="term" value="P:pilus assembly"/>
    <property type="evidence" value="ECO:0007669"/>
    <property type="project" value="InterPro"/>
</dbReference>
<dbReference type="Gene3D" id="2.60.40.3110">
    <property type="match status" value="1"/>
</dbReference>
<protein>
    <submittedName>
        <fullName evidence="2">Uncharacterized protein</fullName>
    </submittedName>
</protein>
<dbReference type="InterPro" id="IPR000015">
    <property type="entry name" value="Fimb_usher"/>
</dbReference>
<organism evidence="2">
    <name type="scientific">hydrocarbon metagenome</name>
    <dbReference type="NCBI Taxonomy" id="938273"/>
    <lineage>
        <taxon>unclassified sequences</taxon>
        <taxon>metagenomes</taxon>
        <taxon>ecological metagenomes</taxon>
    </lineage>
</organism>
<gene>
    <name evidence="2" type="ORF">ASZ90_006722</name>
</gene>
<dbReference type="AlphaFoldDB" id="A0A0W8FRU2"/>
<dbReference type="GO" id="GO:0009279">
    <property type="term" value="C:cell outer membrane"/>
    <property type="evidence" value="ECO:0007669"/>
    <property type="project" value="TreeGrafter"/>
</dbReference>